<dbReference type="GO" id="GO:0006400">
    <property type="term" value="P:tRNA modification"/>
    <property type="evidence" value="ECO:0007669"/>
    <property type="project" value="TreeGrafter"/>
</dbReference>
<evidence type="ECO:0000313" key="8">
    <source>
        <dbReference type="EMBL" id="KAK7684582.1"/>
    </source>
</evidence>
<evidence type="ECO:0000256" key="6">
    <source>
        <dbReference type="SAM" id="MobiDB-lite"/>
    </source>
</evidence>
<dbReference type="Proteomes" id="UP001385951">
    <property type="component" value="Unassembled WGS sequence"/>
</dbReference>
<dbReference type="InterPro" id="IPR002501">
    <property type="entry name" value="PsdUridine_synth_N"/>
</dbReference>
<feature type="region of interest" description="Disordered" evidence="6">
    <location>
        <begin position="288"/>
        <end position="308"/>
    </location>
</feature>
<keyword evidence="5" id="KW-0413">Isomerase</keyword>
<evidence type="ECO:0000256" key="3">
    <source>
        <dbReference type="ARBA" id="ARBA00012787"/>
    </source>
</evidence>
<dbReference type="AlphaFoldDB" id="A0AAW0G4T8"/>
<evidence type="ECO:0000256" key="5">
    <source>
        <dbReference type="ARBA" id="ARBA00023235"/>
    </source>
</evidence>
<dbReference type="PANTHER" id="PTHR13767:SF2">
    <property type="entry name" value="PSEUDOURIDYLATE SYNTHASE TRUB1"/>
    <property type="match status" value="1"/>
</dbReference>
<protein>
    <recommendedName>
        <fullName evidence="3">tRNA pseudouridine(55) synthase</fullName>
        <ecNumber evidence="3">5.4.99.25</ecNumber>
    </recommendedName>
</protein>
<organism evidence="8 9">
    <name type="scientific">Cerrena zonata</name>
    <dbReference type="NCBI Taxonomy" id="2478898"/>
    <lineage>
        <taxon>Eukaryota</taxon>
        <taxon>Fungi</taxon>
        <taxon>Dikarya</taxon>
        <taxon>Basidiomycota</taxon>
        <taxon>Agaricomycotina</taxon>
        <taxon>Agaricomycetes</taxon>
        <taxon>Polyporales</taxon>
        <taxon>Cerrenaceae</taxon>
        <taxon>Cerrena</taxon>
    </lineage>
</organism>
<dbReference type="EC" id="5.4.99.25" evidence="3"/>
<dbReference type="SUPFAM" id="SSF55120">
    <property type="entry name" value="Pseudouridine synthase"/>
    <property type="match status" value="1"/>
</dbReference>
<name>A0AAW0G4T8_9APHY</name>
<comment type="caution">
    <text evidence="8">The sequence shown here is derived from an EMBL/GenBank/DDBJ whole genome shotgun (WGS) entry which is preliminary data.</text>
</comment>
<evidence type="ECO:0000259" key="7">
    <source>
        <dbReference type="Pfam" id="PF01509"/>
    </source>
</evidence>
<feature type="region of interest" description="Disordered" evidence="6">
    <location>
        <begin position="411"/>
        <end position="444"/>
    </location>
</feature>
<dbReference type="InterPro" id="IPR020103">
    <property type="entry name" value="PsdUridine_synth_cat_dom_sf"/>
</dbReference>
<reference evidence="8 9" key="1">
    <citation type="submission" date="2022-09" db="EMBL/GenBank/DDBJ databases">
        <authorList>
            <person name="Palmer J.M."/>
        </authorList>
    </citation>
    <scope>NUCLEOTIDE SEQUENCE [LARGE SCALE GENOMIC DNA]</scope>
    <source>
        <strain evidence="8 9">DSM 7382</strain>
    </source>
</reference>
<comment type="similarity">
    <text evidence="2">Belongs to the pseudouridine synthase TruB family.</text>
</comment>
<evidence type="ECO:0000256" key="4">
    <source>
        <dbReference type="ARBA" id="ARBA00022694"/>
    </source>
</evidence>
<dbReference type="PANTHER" id="PTHR13767">
    <property type="entry name" value="TRNA-PSEUDOURIDINE SYNTHASE"/>
    <property type="match status" value="1"/>
</dbReference>
<proteinExistence type="inferred from homology"/>
<dbReference type="HAMAP" id="MF_01080">
    <property type="entry name" value="TruB_bact"/>
    <property type="match status" value="1"/>
</dbReference>
<comment type="catalytic activity">
    <reaction evidence="1">
        <text>a uridine in mRNA = a pseudouridine in mRNA</text>
        <dbReference type="Rhea" id="RHEA:56644"/>
        <dbReference type="Rhea" id="RHEA-COMP:14658"/>
        <dbReference type="Rhea" id="RHEA-COMP:14659"/>
        <dbReference type="ChEBI" id="CHEBI:65314"/>
        <dbReference type="ChEBI" id="CHEBI:65315"/>
    </reaction>
</comment>
<sequence length="444" mass="50190">MRLPLARYPNPKALHQQKELMMKLICLEMPLCMSRLFRYIPKSMNGVFAFEKPSGVTSNNCILDLQRLFTESDVFAEDLRKAKETTYANYATDKRNSEKFIQKKVSKVKIKVGHGGTLDPLAKGVIVVGIGSGTKKLQHYLTECRKTYETKALLGISTTTGDQEGEVLTQNPIEHITKDQVTATAPKFIGDIKQTPPIFSALKMNGKPLYDYAREGKPLPKPIKARDVKVFDIKVFEEDSLSTDHSFAKLQSKVDENGEPIEHLLANNPTLNDSPLYYSEQYLSDPNIPEDAKKTIKPQPLPTDTKLPDRLPMIHLSCDVSSGTYIRSLLNDYGRAMGSSAYMVELIRTKQAEWELGKNVFKTSDFFEKDERIWGPVLKKVLDGGSDIDLDHEFAVLSEQVLPLIEKEKLLNEQTELPDQNEQEKPDSKKRSKHDEDSDVPTKK</sequence>
<dbReference type="EMBL" id="JASBNA010000024">
    <property type="protein sequence ID" value="KAK7684582.1"/>
    <property type="molecule type" value="Genomic_DNA"/>
</dbReference>
<evidence type="ECO:0000256" key="1">
    <source>
        <dbReference type="ARBA" id="ARBA00001166"/>
    </source>
</evidence>
<gene>
    <name evidence="8" type="ORF">QCA50_012162</name>
</gene>
<dbReference type="GO" id="GO:0003723">
    <property type="term" value="F:RNA binding"/>
    <property type="evidence" value="ECO:0007669"/>
    <property type="project" value="InterPro"/>
</dbReference>
<feature type="compositionally biased region" description="Basic and acidic residues" evidence="6">
    <location>
        <begin position="422"/>
        <end position="444"/>
    </location>
</feature>
<dbReference type="InterPro" id="IPR014780">
    <property type="entry name" value="tRNA_psdUridine_synth_TruB"/>
</dbReference>
<evidence type="ECO:0000313" key="9">
    <source>
        <dbReference type="Proteomes" id="UP001385951"/>
    </source>
</evidence>
<evidence type="ECO:0000256" key="2">
    <source>
        <dbReference type="ARBA" id="ARBA00008999"/>
    </source>
</evidence>
<dbReference type="GO" id="GO:1990481">
    <property type="term" value="P:mRNA pseudouridine synthesis"/>
    <property type="evidence" value="ECO:0007669"/>
    <property type="project" value="TreeGrafter"/>
</dbReference>
<accession>A0AAW0G4T8</accession>
<keyword evidence="4" id="KW-0819">tRNA processing</keyword>
<dbReference type="Gene3D" id="3.30.2350.10">
    <property type="entry name" value="Pseudouridine synthase"/>
    <property type="match status" value="1"/>
</dbReference>
<dbReference type="Pfam" id="PF01509">
    <property type="entry name" value="TruB_N"/>
    <property type="match status" value="1"/>
</dbReference>
<dbReference type="GO" id="GO:0005634">
    <property type="term" value="C:nucleus"/>
    <property type="evidence" value="ECO:0007669"/>
    <property type="project" value="TreeGrafter"/>
</dbReference>
<keyword evidence="9" id="KW-1185">Reference proteome</keyword>
<dbReference type="GO" id="GO:0160148">
    <property type="term" value="F:tRNA pseudouridine(55) synthase activity"/>
    <property type="evidence" value="ECO:0007669"/>
    <property type="project" value="UniProtKB-EC"/>
</dbReference>
<feature type="domain" description="Pseudouridine synthase II N-terminal" evidence="7">
    <location>
        <begin position="103"/>
        <end position="239"/>
    </location>
</feature>